<gene>
    <name evidence="5" type="ORF">FH972_013984</name>
</gene>
<dbReference type="InterPro" id="IPR013083">
    <property type="entry name" value="Znf_RING/FYVE/PHD"/>
</dbReference>
<evidence type="ECO:0008006" key="7">
    <source>
        <dbReference type="Google" id="ProtNLM"/>
    </source>
</evidence>
<name>A0A5N6R8L1_9ROSI</name>
<dbReference type="Gene3D" id="3.30.40.10">
    <property type="entry name" value="Zinc/RING finger domain, C3HC4 (zinc finger)"/>
    <property type="match status" value="1"/>
</dbReference>
<feature type="coiled-coil region" evidence="4">
    <location>
        <begin position="164"/>
        <end position="191"/>
    </location>
</feature>
<dbReference type="OrthoDB" id="1711136at2759"/>
<evidence type="ECO:0000313" key="6">
    <source>
        <dbReference type="Proteomes" id="UP000327013"/>
    </source>
</evidence>
<evidence type="ECO:0000256" key="1">
    <source>
        <dbReference type="ARBA" id="ARBA00022723"/>
    </source>
</evidence>
<dbReference type="PANTHER" id="PTHR42647">
    <property type="entry name" value="SBP (S-RIBONUCLEASE BINDING PROTEIN) FAMILY PROTEIN"/>
    <property type="match status" value="1"/>
</dbReference>
<evidence type="ECO:0000313" key="5">
    <source>
        <dbReference type="EMBL" id="KAE8057280.1"/>
    </source>
</evidence>
<keyword evidence="6" id="KW-1185">Reference proteome</keyword>
<dbReference type="GO" id="GO:0008270">
    <property type="term" value="F:zinc ion binding"/>
    <property type="evidence" value="ECO:0007669"/>
    <property type="project" value="UniProtKB-KW"/>
</dbReference>
<sequence length="272" mass="30884">MVKDGCQAPFYPENMDFPMCGLQDPAFGFVDDLRFSLQYPQQTLFHLQQSAQKLGVDYNEGVSSASSCNSFPPMPLFQPLDALFELQSQEIDRILLIQNERLKLVLQQQRKQDIAVLLSDFESKTSSLIRRKEEDLTQAKMRTMELQECLRKAEVERETWQRLAKANEAMVTELNNTLEQVKERLVSVSHTAEDAASFCGSCERVDRGQEAEEEAVKRSSRKMSCKSCYSRSPCVLFLPCRHVCSCKYCEAFLGSCPVCSAVKEGSIEVFLV</sequence>
<organism evidence="5 6">
    <name type="scientific">Carpinus fangiana</name>
    <dbReference type="NCBI Taxonomy" id="176857"/>
    <lineage>
        <taxon>Eukaryota</taxon>
        <taxon>Viridiplantae</taxon>
        <taxon>Streptophyta</taxon>
        <taxon>Embryophyta</taxon>
        <taxon>Tracheophyta</taxon>
        <taxon>Spermatophyta</taxon>
        <taxon>Magnoliopsida</taxon>
        <taxon>eudicotyledons</taxon>
        <taxon>Gunneridae</taxon>
        <taxon>Pentapetalae</taxon>
        <taxon>rosids</taxon>
        <taxon>fabids</taxon>
        <taxon>Fagales</taxon>
        <taxon>Betulaceae</taxon>
        <taxon>Carpinus</taxon>
    </lineage>
</organism>
<proteinExistence type="predicted"/>
<keyword evidence="3" id="KW-0862">Zinc</keyword>
<evidence type="ECO:0000256" key="4">
    <source>
        <dbReference type="SAM" id="Coils"/>
    </source>
</evidence>
<dbReference type="PIRSF" id="PIRSF036836">
    <property type="entry name" value="RNase_bind_SBP1"/>
    <property type="match status" value="1"/>
</dbReference>
<dbReference type="Proteomes" id="UP000327013">
    <property type="component" value="Chromosome 5"/>
</dbReference>
<dbReference type="GO" id="GO:0004842">
    <property type="term" value="F:ubiquitin-protein transferase activity"/>
    <property type="evidence" value="ECO:0007669"/>
    <property type="project" value="TreeGrafter"/>
</dbReference>
<keyword evidence="4" id="KW-0175">Coiled coil</keyword>
<keyword evidence="2" id="KW-0863">Zinc-finger</keyword>
<evidence type="ECO:0000256" key="3">
    <source>
        <dbReference type="ARBA" id="ARBA00022833"/>
    </source>
</evidence>
<accession>A0A5N6R8L1</accession>
<dbReference type="PANTHER" id="PTHR42647:SF22">
    <property type="entry name" value="BOI-RELATED E3 UBIQUITIN-PROTEIN LIGASE 2-RELATED"/>
    <property type="match status" value="1"/>
</dbReference>
<evidence type="ECO:0000256" key="2">
    <source>
        <dbReference type="ARBA" id="ARBA00022771"/>
    </source>
</evidence>
<dbReference type="FunFam" id="3.30.40.10:FF:000239">
    <property type="entry name" value="probable BOI-related E3 ubiquitin-protein ligase 2"/>
    <property type="match status" value="1"/>
</dbReference>
<dbReference type="EMBL" id="CM017325">
    <property type="protein sequence ID" value="KAE8057280.1"/>
    <property type="molecule type" value="Genomic_DNA"/>
</dbReference>
<dbReference type="Pfam" id="PF13920">
    <property type="entry name" value="zf-C3HC4_3"/>
    <property type="match status" value="1"/>
</dbReference>
<keyword evidence="1" id="KW-0479">Metal-binding</keyword>
<protein>
    <recommendedName>
        <fullName evidence="7">RING-type domain-containing protein</fullName>
    </recommendedName>
</protein>
<dbReference type="AlphaFoldDB" id="A0A5N6R8L1"/>
<reference evidence="5 6" key="1">
    <citation type="submission" date="2019-06" db="EMBL/GenBank/DDBJ databases">
        <title>A chromosomal-level reference genome of Carpinus fangiana (Coryloideae, Betulaceae).</title>
        <authorList>
            <person name="Yang X."/>
            <person name="Wang Z."/>
            <person name="Zhang L."/>
            <person name="Hao G."/>
            <person name="Liu J."/>
            <person name="Yang Y."/>
        </authorList>
    </citation>
    <scope>NUCLEOTIDE SEQUENCE [LARGE SCALE GENOMIC DNA]</scope>
    <source>
        <strain evidence="5">Cfa_2016G</strain>
        <tissue evidence="5">Leaf</tissue>
    </source>
</reference>